<dbReference type="OrthoDB" id="482771at2"/>
<dbReference type="GO" id="GO:0051607">
    <property type="term" value="P:defense response to virus"/>
    <property type="evidence" value="ECO:0007669"/>
    <property type="project" value="UniProtKB-KW"/>
</dbReference>
<protein>
    <recommendedName>
        <fullName evidence="3">CRISPR type III-associated protein domain-containing protein</fullName>
    </recommendedName>
</protein>
<evidence type="ECO:0000313" key="5">
    <source>
        <dbReference type="Proteomes" id="UP000078287"/>
    </source>
</evidence>
<evidence type="ECO:0000256" key="2">
    <source>
        <dbReference type="SAM" id="MobiDB-lite"/>
    </source>
</evidence>
<dbReference type="STRING" id="1707952.A6A03_17900"/>
<accession>A0A178M4X9</accession>
<dbReference type="RefSeq" id="WP_066789963.1">
    <property type="nucleotide sequence ID" value="NZ_LWQS01000075.1"/>
</dbReference>
<organism evidence="4 5">
    <name type="scientific">Chloroflexus islandicus</name>
    <dbReference type="NCBI Taxonomy" id="1707952"/>
    <lineage>
        <taxon>Bacteria</taxon>
        <taxon>Bacillati</taxon>
        <taxon>Chloroflexota</taxon>
        <taxon>Chloroflexia</taxon>
        <taxon>Chloroflexales</taxon>
        <taxon>Chloroflexineae</taxon>
        <taxon>Chloroflexaceae</taxon>
        <taxon>Chloroflexus</taxon>
    </lineage>
</organism>
<dbReference type="InterPro" id="IPR005537">
    <property type="entry name" value="RAMP_III_fam"/>
</dbReference>
<dbReference type="AlphaFoldDB" id="A0A178M4X9"/>
<keyword evidence="5" id="KW-1185">Reference proteome</keyword>
<evidence type="ECO:0000256" key="1">
    <source>
        <dbReference type="ARBA" id="ARBA00023118"/>
    </source>
</evidence>
<dbReference type="Pfam" id="PF03787">
    <property type="entry name" value="RAMPs"/>
    <property type="match status" value="2"/>
</dbReference>
<sequence length="787" mass="87687">MSIRLEFEITFKSDYHVGAGHGLGLQVDSALLRDPDGVPVIRGTVLAGLLRESLANLLALQPFVRQPNCQQFLERIFGSPRQLKRWRISSARPAGSLIPQVLPQKQSTKFMAAQTTTRARINPRTRRVEENKLFTHEDGDGSLRFRFVAECERDDAIAQQEAEYIVAAARMLRSLGAGKRRGYGECEIHLVDRNRESDLLTRLAKRLKGETVPESAPAPSHDETKPLHLPADPGNHTYRLRVLIRLDEPLLIARRAEAGNQYETLEMIPGSVLRGALAWRMTHRHGGFTNSHPAAFNRFVALFFNDTVRFSPLMPVELDLGDKDNKGKKDNLKGYATIIAPRDLVTCELYPGYVGENSDEIHGIWSLLDDTNHTKCLICGRKAASVKLKTLDGFITLAGVPRSRHKPNQTIEMHIRIDPNSGRVRTGDLYGYVALEPGQYFVGEITCTNSDVWQELRRMAGLQEGVNELKLGKATQRGYGKVSVVFAPIDTPIFHLQDLSQRLDSTDHVRMLLLSDAIVVDQWGRFWRGFDPAWLQRELGLPSNVTVEIDRNPQGELLAFSATRAVDAFNNKLGLPRSRDVAIVAGSSVRLSFKGIELDALVQRLQAVENRGIGLRREEGFGRVAFNHPIYRQLEGIDSPMLDLSSLAPAGEITPLTKMLDFSQAWVKTLDDASFDVFADERFEAVARLLHVSRHTSVAAIMNELQTLGEPAALLGKPLSGRDKPNFFATDGKPGMDAIEKLLGLLAETLKQKKLEQHPQAWRIGLQILAARIAGLARQQALKGGRR</sequence>
<evidence type="ECO:0000313" key="4">
    <source>
        <dbReference type="EMBL" id="OAN43791.1"/>
    </source>
</evidence>
<feature type="region of interest" description="Disordered" evidence="2">
    <location>
        <begin position="208"/>
        <end position="231"/>
    </location>
</feature>
<feature type="domain" description="CRISPR type III-associated protein" evidence="3">
    <location>
        <begin position="8"/>
        <end position="187"/>
    </location>
</feature>
<gene>
    <name evidence="4" type="ORF">A6A03_17900</name>
</gene>
<comment type="caution">
    <text evidence="4">The sequence shown here is derived from an EMBL/GenBank/DDBJ whole genome shotgun (WGS) entry which is preliminary data.</text>
</comment>
<dbReference type="Proteomes" id="UP000078287">
    <property type="component" value="Unassembled WGS sequence"/>
</dbReference>
<dbReference type="CDD" id="cd09726">
    <property type="entry name" value="RAMP_I_III"/>
    <property type="match status" value="1"/>
</dbReference>
<keyword evidence="1" id="KW-0051">Antiviral defense</keyword>
<feature type="domain" description="CRISPR type III-associated protein" evidence="3">
    <location>
        <begin position="260"/>
        <end position="483"/>
    </location>
</feature>
<dbReference type="PANTHER" id="PTHR35579:SF3">
    <property type="entry name" value="CRISPR SYSTEM CMS ENDORIBONUCLEASE CSM3"/>
    <property type="match status" value="1"/>
</dbReference>
<dbReference type="PANTHER" id="PTHR35579">
    <property type="entry name" value="CRISPR SYSTEM CMS ENDORIBONUCLEASE CSM3"/>
    <property type="match status" value="1"/>
</dbReference>
<name>A0A178M4X9_9CHLR</name>
<proteinExistence type="predicted"/>
<dbReference type="EMBL" id="LWQS01000075">
    <property type="protein sequence ID" value="OAN43791.1"/>
    <property type="molecule type" value="Genomic_DNA"/>
</dbReference>
<reference evidence="4 5" key="1">
    <citation type="submission" date="2016-04" db="EMBL/GenBank/DDBJ databases">
        <title>Chloroflexus islandicus sp. nov., a thermophilic filamentous anoxygenic phototrophic bacterium from geyser Strokkur (Iceland).</title>
        <authorList>
            <person name="Gaisin V.A."/>
            <person name="Kalashnikov A.M."/>
            <person name="Sukhacheva M.V."/>
            <person name="Grouzdev D.S."/>
            <person name="Ivanov T.M."/>
            <person name="Kuznetsov B."/>
            <person name="Gorlenko V.M."/>
        </authorList>
    </citation>
    <scope>NUCLEOTIDE SEQUENCE [LARGE SCALE GENOMIC DNA]</scope>
    <source>
        <strain evidence="5">isl-2</strain>
    </source>
</reference>
<evidence type="ECO:0000259" key="3">
    <source>
        <dbReference type="Pfam" id="PF03787"/>
    </source>
</evidence>
<dbReference type="InterPro" id="IPR052216">
    <property type="entry name" value="CRISPR_Csm3_endoribonuclease"/>
</dbReference>